<dbReference type="Proteomes" id="UP000256970">
    <property type="component" value="Unassembled WGS sequence"/>
</dbReference>
<evidence type="ECO:0000256" key="1">
    <source>
        <dbReference type="SAM" id="MobiDB-lite"/>
    </source>
</evidence>
<reference evidence="2 3" key="1">
    <citation type="submission" date="2016-10" db="EMBL/GenBank/DDBJ databases">
        <authorList>
            <person name="Cai Z."/>
        </authorList>
    </citation>
    <scope>NUCLEOTIDE SEQUENCE [LARGE SCALE GENOMIC DNA]</scope>
</reference>
<dbReference type="AlphaFoldDB" id="A0A383VN04"/>
<gene>
    <name evidence="2" type="ORF">BQ4739_LOCUS7336</name>
</gene>
<evidence type="ECO:0000313" key="3">
    <source>
        <dbReference type="Proteomes" id="UP000256970"/>
    </source>
</evidence>
<organism evidence="2 3">
    <name type="scientific">Tetradesmus obliquus</name>
    <name type="common">Green alga</name>
    <name type="synonym">Acutodesmus obliquus</name>
    <dbReference type="NCBI Taxonomy" id="3088"/>
    <lineage>
        <taxon>Eukaryota</taxon>
        <taxon>Viridiplantae</taxon>
        <taxon>Chlorophyta</taxon>
        <taxon>core chlorophytes</taxon>
        <taxon>Chlorophyceae</taxon>
        <taxon>CS clade</taxon>
        <taxon>Sphaeropleales</taxon>
        <taxon>Scenedesmaceae</taxon>
        <taxon>Tetradesmus</taxon>
    </lineage>
</organism>
<feature type="region of interest" description="Disordered" evidence="1">
    <location>
        <begin position="199"/>
        <end position="218"/>
    </location>
</feature>
<feature type="compositionally biased region" description="Low complexity" evidence="1">
    <location>
        <begin position="1"/>
        <end position="22"/>
    </location>
</feature>
<feature type="compositionally biased region" description="Low complexity" evidence="1">
    <location>
        <begin position="36"/>
        <end position="45"/>
    </location>
</feature>
<evidence type="ECO:0000313" key="2">
    <source>
        <dbReference type="EMBL" id="SZX66907.1"/>
    </source>
</evidence>
<feature type="region of interest" description="Disordered" evidence="1">
    <location>
        <begin position="1"/>
        <end position="79"/>
    </location>
</feature>
<protein>
    <submittedName>
        <fullName evidence="2">Uncharacterized protein</fullName>
    </submittedName>
</protein>
<proteinExistence type="predicted"/>
<sequence>MDPRWQQQQQQQQQLQQQQQQQAHGVASMLRILPAQQHQLQQQQQELAAGVPQAAGISATSALHQPDRQSDSSSGDQPTTAAAAAAAAACVGAAAFSYAPAWQPAQAAEVGVSTKQVTVLPNPTAAAAAAAAAASTPCRLPQTSTLSPGATTPGHQPHRVLFCDCSDCLTLASSWLQEKEQQIDVNAVKHLSAAAAAASAAAGVPVESDDEGASERHG</sequence>
<name>A0A383VN04_TETOB</name>
<dbReference type="EMBL" id="FNXT01000763">
    <property type="protein sequence ID" value="SZX66907.1"/>
    <property type="molecule type" value="Genomic_DNA"/>
</dbReference>
<accession>A0A383VN04</accession>
<keyword evidence="3" id="KW-1185">Reference proteome</keyword>